<feature type="region of interest" description="Disordered" evidence="1">
    <location>
        <begin position="483"/>
        <end position="506"/>
    </location>
</feature>
<evidence type="ECO:0000256" key="2">
    <source>
        <dbReference type="SAM" id="Phobius"/>
    </source>
</evidence>
<evidence type="ECO:0000313" key="3">
    <source>
        <dbReference type="EMBL" id="EPS98624.1"/>
    </source>
</evidence>
<keyword evidence="4" id="KW-1185">Reference proteome</keyword>
<feature type="region of interest" description="Disordered" evidence="1">
    <location>
        <begin position="171"/>
        <end position="195"/>
    </location>
</feature>
<dbReference type="OrthoDB" id="3270641at2759"/>
<keyword evidence="2" id="KW-0812">Transmembrane</keyword>
<feature type="compositionally biased region" description="Basic and acidic residues" evidence="1">
    <location>
        <begin position="407"/>
        <end position="428"/>
    </location>
</feature>
<keyword evidence="2" id="KW-1133">Transmembrane helix</keyword>
<sequence>MSQATGTGTATNRTIDDNNGDSVTGAKPTYSGGWNYGPDCPGCFVQPVVSETFDKSWHDVTASPSDPAPENVTLTFTGTAVWVYGVVPNYVPFATTLINISFELDGKTAGTFTHVPLLTEDYEYNVTFYSNTALENVQHTLVMTPQRQTNSSYMAFDWAQYTFEDVPTTTSSASAQTTTSSRSAQTTTTGTLGTSTGALVPTASVHVTSQLSSNHTPAGAIAGGVVGGIVLIVLLAIAAFVYHRRRHGGVDKIVNIRRGGARQSDIEPATHINPFMDPGMSQANVRAVTAGLRDPSRTSLVTSSNSASATMSTFLQVANAPSTILSDDDPSVSSAAGRSHKKGASSTSLWVFPADTPGASRDALVAPSPPKAPLLPTIPSSTTQPSSTTRAMRPAHMPQQRSRKATMRREELSRQVRDIENAVADLRRRQSTQSARTVLSPGSPPAPPLPGSPGSEDSDAVLRRQIESLQLEVERLRAEQDLLLREPPPAYRHGEEEGCVDNDTPQ</sequence>
<feature type="compositionally biased region" description="Low complexity" evidence="1">
    <location>
        <begin position="374"/>
        <end position="389"/>
    </location>
</feature>
<feature type="transmembrane region" description="Helical" evidence="2">
    <location>
        <begin position="218"/>
        <end position="242"/>
    </location>
</feature>
<feature type="region of interest" description="Disordered" evidence="1">
    <location>
        <begin position="361"/>
        <end position="462"/>
    </location>
</feature>
<dbReference type="Gene3D" id="1.20.5.510">
    <property type="entry name" value="Single helix bin"/>
    <property type="match status" value="1"/>
</dbReference>
<name>S8FJV7_FOMSC</name>
<dbReference type="InParanoid" id="S8FJV7"/>
<dbReference type="AlphaFoldDB" id="S8FJV7"/>
<evidence type="ECO:0000256" key="1">
    <source>
        <dbReference type="SAM" id="MobiDB-lite"/>
    </source>
</evidence>
<gene>
    <name evidence="3" type="ORF">FOMPIDRAFT_1148489</name>
</gene>
<feature type="compositionally biased region" description="Polar residues" evidence="1">
    <location>
        <begin position="1"/>
        <end position="13"/>
    </location>
</feature>
<dbReference type="eggNOG" id="ENOG502SP6Y">
    <property type="taxonomic scope" value="Eukaryota"/>
</dbReference>
<evidence type="ECO:0000313" key="4">
    <source>
        <dbReference type="Proteomes" id="UP000015241"/>
    </source>
</evidence>
<dbReference type="EMBL" id="KE504163">
    <property type="protein sequence ID" value="EPS98624.1"/>
    <property type="molecule type" value="Genomic_DNA"/>
</dbReference>
<proteinExistence type="predicted"/>
<keyword evidence="2" id="KW-0472">Membrane</keyword>
<feature type="compositionally biased region" description="Polar residues" evidence="1">
    <location>
        <begin position="323"/>
        <end position="336"/>
    </location>
</feature>
<organism evidence="3 4">
    <name type="scientific">Fomitopsis schrenkii</name>
    <name type="common">Brown rot fungus</name>
    <dbReference type="NCBI Taxonomy" id="2126942"/>
    <lineage>
        <taxon>Eukaryota</taxon>
        <taxon>Fungi</taxon>
        <taxon>Dikarya</taxon>
        <taxon>Basidiomycota</taxon>
        <taxon>Agaricomycotina</taxon>
        <taxon>Agaricomycetes</taxon>
        <taxon>Polyporales</taxon>
        <taxon>Fomitopsis</taxon>
    </lineage>
</organism>
<dbReference type="Gene3D" id="2.60.120.260">
    <property type="entry name" value="Galactose-binding domain-like"/>
    <property type="match status" value="1"/>
</dbReference>
<feature type="compositionally biased region" description="Pro residues" evidence="1">
    <location>
        <begin position="442"/>
        <end position="451"/>
    </location>
</feature>
<dbReference type="Proteomes" id="UP000015241">
    <property type="component" value="Unassembled WGS sequence"/>
</dbReference>
<protein>
    <submittedName>
        <fullName evidence="3">Uncharacterized protein</fullName>
    </submittedName>
</protein>
<accession>S8FJV7</accession>
<dbReference type="HOGENOM" id="CLU_033259_2_0_1"/>
<feature type="region of interest" description="Disordered" evidence="1">
    <location>
        <begin position="323"/>
        <end position="346"/>
    </location>
</feature>
<feature type="region of interest" description="Disordered" evidence="1">
    <location>
        <begin position="1"/>
        <end position="24"/>
    </location>
</feature>
<reference evidence="3 4" key="1">
    <citation type="journal article" date="2012" name="Science">
        <title>The Paleozoic origin of enzymatic lignin decomposition reconstructed from 31 fungal genomes.</title>
        <authorList>
            <person name="Floudas D."/>
            <person name="Binder M."/>
            <person name="Riley R."/>
            <person name="Barry K."/>
            <person name="Blanchette R.A."/>
            <person name="Henrissat B."/>
            <person name="Martinez A.T."/>
            <person name="Otillar R."/>
            <person name="Spatafora J.W."/>
            <person name="Yadav J.S."/>
            <person name="Aerts A."/>
            <person name="Benoit I."/>
            <person name="Boyd A."/>
            <person name="Carlson A."/>
            <person name="Copeland A."/>
            <person name="Coutinho P.M."/>
            <person name="de Vries R.P."/>
            <person name="Ferreira P."/>
            <person name="Findley K."/>
            <person name="Foster B."/>
            <person name="Gaskell J."/>
            <person name="Glotzer D."/>
            <person name="Gorecki P."/>
            <person name="Heitman J."/>
            <person name="Hesse C."/>
            <person name="Hori C."/>
            <person name="Igarashi K."/>
            <person name="Jurgens J.A."/>
            <person name="Kallen N."/>
            <person name="Kersten P."/>
            <person name="Kohler A."/>
            <person name="Kuees U."/>
            <person name="Kumar T.K.A."/>
            <person name="Kuo A."/>
            <person name="LaButti K."/>
            <person name="Larrondo L.F."/>
            <person name="Lindquist E."/>
            <person name="Ling A."/>
            <person name="Lombard V."/>
            <person name="Lucas S."/>
            <person name="Lundell T."/>
            <person name="Martin R."/>
            <person name="McLaughlin D.J."/>
            <person name="Morgenstern I."/>
            <person name="Morin E."/>
            <person name="Murat C."/>
            <person name="Nagy L.G."/>
            <person name="Nolan M."/>
            <person name="Ohm R.A."/>
            <person name="Patyshakuliyeva A."/>
            <person name="Rokas A."/>
            <person name="Ruiz-Duenas F.J."/>
            <person name="Sabat G."/>
            <person name="Salamov A."/>
            <person name="Samejima M."/>
            <person name="Schmutz J."/>
            <person name="Slot J.C."/>
            <person name="St John F."/>
            <person name="Stenlid J."/>
            <person name="Sun H."/>
            <person name="Sun S."/>
            <person name="Syed K."/>
            <person name="Tsang A."/>
            <person name="Wiebenga A."/>
            <person name="Young D."/>
            <person name="Pisabarro A."/>
            <person name="Eastwood D.C."/>
            <person name="Martin F."/>
            <person name="Cullen D."/>
            <person name="Grigoriev I.V."/>
            <person name="Hibbett D.S."/>
        </authorList>
    </citation>
    <scope>NUCLEOTIDE SEQUENCE</scope>
    <source>
        <strain evidence="4">FP-58527</strain>
    </source>
</reference>